<dbReference type="RefSeq" id="WP_146789589.1">
    <property type="nucleotide sequence ID" value="NZ_BAABIO010000003.1"/>
</dbReference>
<dbReference type="InterPro" id="IPR021255">
    <property type="entry name" value="DUF2807"/>
</dbReference>
<feature type="chain" id="PRO_5022896209" evidence="1">
    <location>
        <begin position="20"/>
        <end position="235"/>
    </location>
</feature>
<keyword evidence="1" id="KW-0732">Signal</keyword>
<dbReference type="KEGG" id="fgg:FSB75_16110"/>
<accession>A0A5B8UMR4</accession>
<sequence length="235" mass="25490">MYKTVLAAAFVFAAASVNAQKEKETIEGNGKLVTKEIPVSSFELLKASGVYELKLSQGGKELVKIEADENLQQYFNVHNEGKQLVIEMKDIKDKNLKLKDKIRVYVTFKNLKEMDLKTVGNVAAEAPLTFSDLAITNKSVGHVDLNLSANTINLKNNSVGEVKLAGKAQNAVVTNHGVGHLQAGSFVVQTMSIDNSGVGNAEVNAEKELKVKDNMLGRVKNKGIAPVKKNNKVVI</sequence>
<dbReference type="EMBL" id="CP042433">
    <property type="protein sequence ID" value="QEC57360.1"/>
    <property type="molecule type" value="Genomic_DNA"/>
</dbReference>
<evidence type="ECO:0000256" key="1">
    <source>
        <dbReference type="SAM" id="SignalP"/>
    </source>
</evidence>
<protein>
    <submittedName>
        <fullName evidence="3">DUF2807 domain-containing protein</fullName>
    </submittedName>
</protein>
<name>A0A5B8UMR4_9BACT</name>
<organism evidence="3 4">
    <name type="scientific">Flavisolibacter ginsenosidimutans</name>
    <dbReference type="NCBI Taxonomy" id="661481"/>
    <lineage>
        <taxon>Bacteria</taxon>
        <taxon>Pseudomonadati</taxon>
        <taxon>Bacteroidota</taxon>
        <taxon>Chitinophagia</taxon>
        <taxon>Chitinophagales</taxon>
        <taxon>Chitinophagaceae</taxon>
        <taxon>Flavisolibacter</taxon>
    </lineage>
</organism>
<keyword evidence="4" id="KW-1185">Reference proteome</keyword>
<dbReference type="Pfam" id="PF10988">
    <property type="entry name" value="DUF2807"/>
    <property type="match status" value="1"/>
</dbReference>
<evidence type="ECO:0000313" key="4">
    <source>
        <dbReference type="Proteomes" id="UP000321204"/>
    </source>
</evidence>
<gene>
    <name evidence="3" type="ORF">FSB75_16110</name>
</gene>
<dbReference type="Proteomes" id="UP000321204">
    <property type="component" value="Chromosome"/>
</dbReference>
<evidence type="ECO:0000313" key="3">
    <source>
        <dbReference type="EMBL" id="QEC57360.1"/>
    </source>
</evidence>
<dbReference type="Gene3D" id="2.160.20.120">
    <property type="match status" value="1"/>
</dbReference>
<feature type="signal peptide" evidence="1">
    <location>
        <begin position="1"/>
        <end position="19"/>
    </location>
</feature>
<evidence type="ECO:0000259" key="2">
    <source>
        <dbReference type="Pfam" id="PF10988"/>
    </source>
</evidence>
<dbReference type="OrthoDB" id="942536at2"/>
<proteinExistence type="predicted"/>
<feature type="domain" description="Putative auto-transporter adhesin head GIN" evidence="2">
    <location>
        <begin position="42"/>
        <end position="223"/>
    </location>
</feature>
<reference evidence="3 4" key="1">
    <citation type="journal article" date="2015" name="Int. J. Syst. Evol. Microbiol.">
        <title>Flavisolibacter ginsenosidimutans sp. nov., with ginsenoside-converting activity isolated from soil used for cultivating ginseng.</title>
        <authorList>
            <person name="Zhao Y."/>
            <person name="Liu Q."/>
            <person name="Kang M.S."/>
            <person name="Jin F."/>
            <person name="Yu H."/>
            <person name="Im W.T."/>
        </authorList>
    </citation>
    <scope>NUCLEOTIDE SEQUENCE [LARGE SCALE GENOMIC DNA]</scope>
    <source>
        <strain evidence="3 4">Gsoil 636</strain>
    </source>
</reference>
<dbReference type="AlphaFoldDB" id="A0A5B8UMR4"/>